<dbReference type="RefSeq" id="WP_080728288.1">
    <property type="nucleotide sequence ID" value="NZ_AUZH01000013.1"/>
</dbReference>
<dbReference type="CDD" id="cd02440">
    <property type="entry name" value="AdoMet_MTases"/>
    <property type="match status" value="1"/>
</dbReference>
<dbReference type="GO" id="GO:0002098">
    <property type="term" value="P:tRNA wobble uridine modification"/>
    <property type="evidence" value="ECO:0007669"/>
    <property type="project" value="InterPro"/>
</dbReference>
<accession>A0A091BU12</accession>
<dbReference type="PROSITE" id="PS51186">
    <property type="entry name" value="GNAT"/>
    <property type="match status" value="1"/>
</dbReference>
<dbReference type="SUPFAM" id="SSF53335">
    <property type="entry name" value="S-adenosyl-L-methionine-dependent methyltransferases"/>
    <property type="match status" value="1"/>
</dbReference>
<dbReference type="HAMAP" id="MF_01589">
    <property type="entry name" value="Cx_SAM_synthase"/>
    <property type="match status" value="1"/>
</dbReference>
<reference evidence="4 6" key="2">
    <citation type="submission" date="2016-10" db="EMBL/GenBank/DDBJ databases">
        <authorList>
            <person name="Varghese N."/>
            <person name="Submissions S."/>
        </authorList>
    </citation>
    <scope>NUCLEOTIDE SEQUENCE [LARGE SCALE GENOMIC DNA]</scope>
    <source>
        <strain evidence="4 6">JB1</strain>
    </source>
</reference>
<proteinExistence type="inferred from homology"/>
<dbReference type="InterPro" id="IPR000182">
    <property type="entry name" value="GNAT_dom"/>
</dbReference>
<evidence type="ECO:0000313" key="3">
    <source>
        <dbReference type="EMBL" id="KFN88234.1"/>
    </source>
</evidence>
<comment type="similarity">
    <text evidence="1">Belongs to the class I-like SAM-binding methyltransferase superfamily. Cx-SAM synthase family.</text>
</comment>
<dbReference type="Proteomes" id="UP000182793">
    <property type="component" value="Unassembled WGS sequence"/>
</dbReference>
<dbReference type="GO" id="GO:0005737">
    <property type="term" value="C:cytoplasm"/>
    <property type="evidence" value="ECO:0007669"/>
    <property type="project" value="TreeGrafter"/>
</dbReference>
<sequence length="416" mass="48847">MKCKTEKLYTKRLILRKLKYSDSEQMFSNWASSSKATKFLTWLPHKSIDSVRESIKRREKLYKKEELFDWGIVEKNSNQLIGTITVVNLLPSLKTGEIGYVIGEKWWGRGLVAEALECVVNFLFSRTCLERIEAKHDVQNVNSGKVLLKSGFIFEGIQRKRGKNNRGIVDIKMYSIIKEKGLKQMKDNIFECKSEIESFAFNNEVSNVFDDMVQRSVPFYDEVHDLICDYIEEYYPNKILKILDLGCSTGNLLEKLSNIFPNYHLAGMDKSQPMVEMAKKKKISADIWQGDILQTRLKEYDVIILSLVLQFIRPLDRESVLHKIYNSLPVGGKIILFEKIRYEDQVLDRKVIDMYYRFKEKNGYTKTSIYKKREALENVLIPYTVEENKELLKRAHFKKIEEIYRYLNFALIIAER</sequence>
<keyword evidence="1" id="KW-0808">Transferase</keyword>
<dbReference type="InterPro" id="IPR005271">
    <property type="entry name" value="CmoA"/>
</dbReference>
<dbReference type="EMBL" id="AUZH01000013">
    <property type="protein sequence ID" value="KFN88234.1"/>
    <property type="molecule type" value="Genomic_DNA"/>
</dbReference>
<dbReference type="InterPro" id="IPR041698">
    <property type="entry name" value="Methyltransf_25"/>
</dbReference>
<dbReference type="Gene3D" id="3.40.630.30">
    <property type="match status" value="1"/>
</dbReference>
<dbReference type="Gene3D" id="3.40.50.150">
    <property type="entry name" value="Vaccinia Virus protein VP39"/>
    <property type="match status" value="1"/>
</dbReference>
<dbReference type="AlphaFoldDB" id="A0A091BU12"/>
<dbReference type="InterPro" id="IPR016181">
    <property type="entry name" value="Acyl_CoA_acyltransferase"/>
</dbReference>
<gene>
    <name evidence="1" type="primary">cmoA</name>
    <name evidence="3" type="ORF">H702_03790</name>
    <name evidence="4" type="ORF">SAMN02910290_00184</name>
</gene>
<dbReference type="NCBIfam" id="TIGR00740">
    <property type="entry name" value="carboxy-S-adenosyl-L-methionine synthase CmoA"/>
    <property type="match status" value="1"/>
</dbReference>
<keyword evidence="6" id="KW-1185">Reference proteome</keyword>
<dbReference type="PANTHER" id="PTHR43792">
    <property type="entry name" value="GNAT FAMILY, PUTATIVE (AFU_ORTHOLOGUE AFUA_3G00765)-RELATED-RELATED"/>
    <property type="match status" value="1"/>
</dbReference>
<dbReference type="EMBL" id="FOTG01000002">
    <property type="protein sequence ID" value="SFL04241.1"/>
    <property type="molecule type" value="Genomic_DNA"/>
</dbReference>
<keyword evidence="1" id="KW-0949">S-adenosyl-L-methionine</keyword>
<dbReference type="Pfam" id="PF13302">
    <property type="entry name" value="Acetyltransf_3"/>
    <property type="match status" value="1"/>
</dbReference>
<dbReference type="InterPro" id="IPR029063">
    <property type="entry name" value="SAM-dependent_MTases_sf"/>
</dbReference>
<evidence type="ECO:0000259" key="2">
    <source>
        <dbReference type="PROSITE" id="PS51186"/>
    </source>
</evidence>
<comment type="caution">
    <text evidence="1">Lacks conserved residue(s) required for the propagation of feature annotation.</text>
</comment>
<dbReference type="Pfam" id="PF13649">
    <property type="entry name" value="Methyltransf_25"/>
    <property type="match status" value="1"/>
</dbReference>
<evidence type="ECO:0000313" key="6">
    <source>
        <dbReference type="Proteomes" id="UP000182793"/>
    </source>
</evidence>
<name>A0A091BU12_STREI</name>
<organism evidence="3 5">
    <name type="scientific">Streptococcus equinus JB1</name>
    <dbReference type="NCBI Taxonomy" id="1294274"/>
    <lineage>
        <taxon>Bacteria</taxon>
        <taxon>Bacillati</taxon>
        <taxon>Bacillota</taxon>
        <taxon>Bacilli</taxon>
        <taxon>Lactobacillales</taxon>
        <taxon>Streptococcaceae</taxon>
        <taxon>Streptococcus</taxon>
    </lineage>
</organism>
<evidence type="ECO:0000256" key="1">
    <source>
        <dbReference type="HAMAP-Rule" id="MF_01589"/>
    </source>
</evidence>
<dbReference type="GO" id="GO:0008999">
    <property type="term" value="F:protein-N-terminal-alanine acetyltransferase activity"/>
    <property type="evidence" value="ECO:0007669"/>
    <property type="project" value="TreeGrafter"/>
</dbReference>
<dbReference type="EC" id="2.1.3.-" evidence="1"/>
<feature type="binding site" evidence="1">
    <location>
        <begin position="291"/>
        <end position="292"/>
    </location>
    <ligand>
        <name>S-adenosyl-L-methionine</name>
        <dbReference type="ChEBI" id="CHEBI:59789"/>
    </ligand>
</feature>
<reference evidence="3 5" key="1">
    <citation type="journal article" date="2014" name="Genome Announc.">
        <title>Draft Genome Sequences of Streptococcus bovis Strains ATCC 33317 and JB1.</title>
        <authorList>
            <person name="Benahmed F.H."/>
            <person name="Gopinath G.R."/>
            <person name="Harbottle H."/>
            <person name="Cotta M.A."/>
            <person name="Luo Y."/>
            <person name="Henderson C."/>
            <person name="Teri P."/>
            <person name="Soppet D."/>
            <person name="Rasmussen M."/>
            <person name="Whitehead T.R."/>
            <person name="Davidson M."/>
        </authorList>
    </citation>
    <scope>NUCLEOTIDE SEQUENCE [LARGE SCALE GENOMIC DNA]</scope>
    <source>
        <strain evidence="3 5">JB1</strain>
    </source>
</reference>
<dbReference type="Proteomes" id="UP000029382">
    <property type="component" value="Unassembled WGS sequence"/>
</dbReference>
<dbReference type="SUPFAM" id="SSF55729">
    <property type="entry name" value="Acyl-CoA N-acyltransferases (Nat)"/>
    <property type="match status" value="1"/>
</dbReference>
<comment type="function">
    <text evidence="1">Catalyzes the conversion of S-adenosyl-L-methionine (SAM) to carboxy-S-adenosyl-L-methionine (Cx-SAM).</text>
</comment>
<feature type="binding site" evidence="1">
    <location>
        <position position="220"/>
    </location>
    <ligand>
        <name>S-adenosyl-L-methionine</name>
        <dbReference type="ChEBI" id="CHEBI:59789"/>
    </ligand>
</feature>
<comment type="catalytic activity">
    <reaction evidence="1">
        <text>prephenate + S-adenosyl-L-methionine = carboxy-S-adenosyl-L-methionine + 3-phenylpyruvate + H2O</text>
        <dbReference type="Rhea" id="RHEA:51692"/>
        <dbReference type="ChEBI" id="CHEBI:15377"/>
        <dbReference type="ChEBI" id="CHEBI:18005"/>
        <dbReference type="ChEBI" id="CHEBI:29934"/>
        <dbReference type="ChEBI" id="CHEBI:59789"/>
        <dbReference type="ChEBI" id="CHEBI:134278"/>
    </reaction>
</comment>
<evidence type="ECO:0000313" key="5">
    <source>
        <dbReference type="Proteomes" id="UP000029382"/>
    </source>
</evidence>
<feature type="binding site" evidence="1">
    <location>
        <begin position="246"/>
        <end position="248"/>
    </location>
    <ligand>
        <name>S-adenosyl-L-methionine</name>
        <dbReference type="ChEBI" id="CHEBI:59789"/>
    </ligand>
</feature>
<protein>
    <recommendedName>
        <fullName evidence="1">Carboxy-S-adenosyl-L-methionine synthase</fullName>
        <shortName evidence="1">Cx-SAM synthase</shortName>
        <ecNumber evidence="1">2.1.3.-</ecNumber>
    </recommendedName>
</protein>
<dbReference type="PANTHER" id="PTHR43792:SF9">
    <property type="entry name" value="RIBOSOMAL-PROTEIN-ALANINE ACETYLTRANSFERASE"/>
    <property type="match status" value="1"/>
</dbReference>
<dbReference type="InterPro" id="IPR051531">
    <property type="entry name" value="N-acetyltransferase"/>
</dbReference>
<comment type="caution">
    <text evidence="3">The sequence shown here is derived from an EMBL/GenBank/DDBJ whole genome shotgun (WGS) entry which is preliminary data.</text>
</comment>
<evidence type="ECO:0000313" key="4">
    <source>
        <dbReference type="EMBL" id="SFL04241.1"/>
    </source>
</evidence>
<dbReference type="GO" id="GO:1904047">
    <property type="term" value="F:S-adenosyl-L-methionine binding"/>
    <property type="evidence" value="ECO:0007669"/>
    <property type="project" value="UniProtKB-UniRule"/>
</dbReference>
<dbReference type="GO" id="GO:0016743">
    <property type="term" value="F:carboxyl- or carbamoyltransferase activity"/>
    <property type="evidence" value="ECO:0007669"/>
    <property type="project" value="UniProtKB-UniRule"/>
</dbReference>
<feature type="binding site" evidence="1">
    <location>
        <position position="373"/>
    </location>
    <ligand>
        <name>S-adenosyl-L-methionine</name>
        <dbReference type="ChEBI" id="CHEBI:59789"/>
    </ligand>
</feature>
<feature type="domain" description="N-acetyltransferase" evidence="2">
    <location>
        <begin position="13"/>
        <end position="175"/>
    </location>
</feature>